<evidence type="ECO:0000256" key="1">
    <source>
        <dbReference type="SAM" id="SignalP"/>
    </source>
</evidence>
<organism evidence="2 3">
    <name type="scientific">Ceratopteris richardii</name>
    <name type="common">Triangle waterfern</name>
    <dbReference type="NCBI Taxonomy" id="49495"/>
    <lineage>
        <taxon>Eukaryota</taxon>
        <taxon>Viridiplantae</taxon>
        <taxon>Streptophyta</taxon>
        <taxon>Embryophyta</taxon>
        <taxon>Tracheophyta</taxon>
        <taxon>Polypodiopsida</taxon>
        <taxon>Polypodiidae</taxon>
        <taxon>Polypodiales</taxon>
        <taxon>Pteridineae</taxon>
        <taxon>Pteridaceae</taxon>
        <taxon>Parkerioideae</taxon>
        <taxon>Ceratopteris</taxon>
    </lineage>
</organism>
<dbReference type="AlphaFoldDB" id="A0A8T2RB20"/>
<comment type="caution">
    <text evidence="2">The sequence shown here is derived from an EMBL/GenBank/DDBJ whole genome shotgun (WGS) entry which is preliminary data.</text>
</comment>
<gene>
    <name evidence="2" type="ORF">KP509_28G006800</name>
</gene>
<keyword evidence="1" id="KW-0732">Signal</keyword>
<feature type="signal peptide" evidence="1">
    <location>
        <begin position="1"/>
        <end position="20"/>
    </location>
</feature>
<dbReference type="Proteomes" id="UP000825935">
    <property type="component" value="Chromosome 28"/>
</dbReference>
<evidence type="ECO:0000313" key="3">
    <source>
        <dbReference type="Proteomes" id="UP000825935"/>
    </source>
</evidence>
<dbReference type="EMBL" id="CM035433">
    <property type="protein sequence ID" value="KAH7292991.1"/>
    <property type="molecule type" value="Genomic_DNA"/>
</dbReference>
<keyword evidence="3" id="KW-1185">Reference proteome</keyword>
<evidence type="ECO:0000313" key="2">
    <source>
        <dbReference type="EMBL" id="KAH7292991.1"/>
    </source>
</evidence>
<feature type="chain" id="PRO_5035763044" evidence="1">
    <location>
        <begin position="21"/>
        <end position="80"/>
    </location>
</feature>
<proteinExistence type="predicted"/>
<sequence length="80" mass="9001">MRANLDCVIIILIAACIAHATYTSARKELGGYKRLHIASSERADILDFVATTPYKRITSDLAYKLQTHKSLGSRPYYEIL</sequence>
<accession>A0A8T2RB20</accession>
<name>A0A8T2RB20_CERRI</name>
<protein>
    <submittedName>
        <fullName evidence="2">Uncharacterized protein</fullName>
    </submittedName>
</protein>
<reference evidence="2" key="1">
    <citation type="submission" date="2021-08" db="EMBL/GenBank/DDBJ databases">
        <title>WGS assembly of Ceratopteris richardii.</title>
        <authorList>
            <person name="Marchant D.B."/>
            <person name="Chen G."/>
            <person name="Jenkins J."/>
            <person name="Shu S."/>
            <person name="Leebens-Mack J."/>
            <person name="Grimwood J."/>
            <person name="Schmutz J."/>
            <person name="Soltis P."/>
            <person name="Soltis D."/>
            <person name="Chen Z.-H."/>
        </authorList>
    </citation>
    <scope>NUCLEOTIDE SEQUENCE</scope>
    <source>
        <strain evidence="2">Whitten #5841</strain>
        <tissue evidence="2">Leaf</tissue>
    </source>
</reference>